<keyword evidence="8" id="KW-1133">Transmembrane helix</keyword>
<feature type="region of interest" description="Disordered" evidence="10">
    <location>
        <begin position="1"/>
        <end position="29"/>
    </location>
</feature>
<keyword evidence="3" id="KW-0813">Transport</keyword>
<dbReference type="GO" id="GO:0005524">
    <property type="term" value="F:ATP binding"/>
    <property type="evidence" value="ECO:0007669"/>
    <property type="project" value="UniProtKB-KW"/>
</dbReference>
<dbReference type="AlphaFoldDB" id="A0A438DFB5"/>
<feature type="compositionally biased region" description="Low complexity" evidence="10">
    <location>
        <begin position="11"/>
        <end position="29"/>
    </location>
</feature>
<evidence type="ECO:0000256" key="4">
    <source>
        <dbReference type="ARBA" id="ARBA00022692"/>
    </source>
</evidence>
<keyword evidence="5" id="KW-0677">Repeat</keyword>
<dbReference type="GO" id="GO:0016020">
    <property type="term" value="C:membrane"/>
    <property type="evidence" value="ECO:0007669"/>
    <property type="project" value="UniProtKB-SubCell"/>
</dbReference>
<dbReference type="GO" id="GO:0016887">
    <property type="term" value="F:ATP hydrolysis activity"/>
    <property type="evidence" value="ECO:0007669"/>
    <property type="project" value="InterPro"/>
</dbReference>
<reference evidence="12 13" key="1">
    <citation type="journal article" date="2018" name="PLoS Genet.">
        <title>Population sequencing reveals clonal diversity and ancestral inbreeding in the grapevine cultivar Chardonnay.</title>
        <authorList>
            <person name="Roach M.J."/>
            <person name="Johnson D.L."/>
            <person name="Bohlmann J."/>
            <person name="van Vuuren H.J."/>
            <person name="Jones S.J."/>
            <person name="Pretorius I.S."/>
            <person name="Schmidt S.A."/>
            <person name="Borneman A.R."/>
        </authorList>
    </citation>
    <scope>NUCLEOTIDE SEQUENCE [LARGE SCALE GENOMIC DNA]</scope>
    <source>
        <strain evidence="13">cv. Chardonnay</strain>
        <tissue evidence="12">Leaf</tissue>
    </source>
</reference>
<proteinExistence type="inferred from homology"/>
<keyword evidence="4" id="KW-0812">Transmembrane</keyword>
<dbReference type="PANTHER" id="PTHR19241">
    <property type="entry name" value="ATP-BINDING CASSETTE TRANSPORTER"/>
    <property type="match status" value="1"/>
</dbReference>
<gene>
    <name evidence="12" type="primary">PDR2_28</name>
    <name evidence="12" type="ORF">CK203_092825</name>
</gene>
<evidence type="ECO:0000256" key="3">
    <source>
        <dbReference type="ARBA" id="ARBA00022448"/>
    </source>
</evidence>
<dbReference type="EMBL" id="QGNW01001656">
    <property type="protein sequence ID" value="RVW34140.1"/>
    <property type="molecule type" value="Genomic_DNA"/>
</dbReference>
<dbReference type="Proteomes" id="UP000288805">
    <property type="component" value="Unassembled WGS sequence"/>
</dbReference>
<evidence type="ECO:0000256" key="2">
    <source>
        <dbReference type="ARBA" id="ARBA00006012"/>
    </source>
</evidence>
<sequence length="434" mass="48554">MAASLAEDDLASSMSSRRKSSSSGSRRSWASASICEALSAQGDVFQRIRREDDEEELKWVAIERLPTFERSSKEMPKQVLDDGKVSMRKLTSPILGTSYSDQFYHELHRGGILGLIRLSPSKKRVVKILKDVSGIVKPSRMTLLLGPPASGKTTLLQALAGKMNKDLRMEGRITYCGHESSEFVPQRTCAYIGQHDLHHGEMTVRETLDFSGRCLGVGTRYELLAELSRREKEAGIKPDPEIDAFMRATETNLVTDYVLKVYAGLDICADIMVGDDMRRGISGGEKKRVTTGEMLVRPAKALFMDEISTGLDSSTTFQIVKFMRQMVHIMEVTMIISLLQPAPETYDLFYAIILLCEGQIVYQGPRENILEFFESVGFKCPERKGVVDFLHEKLSDDLGIPYNKSRTQPAALVTEKYGISNWNSSRHALPESGY</sequence>
<organism evidence="12 13">
    <name type="scientific">Vitis vinifera</name>
    <name type="common">Grape</name>
    <dbReference type="NCBI Taxonomy" id="29760"/>
    <lineage>
        <taxon>Eukaryota</taxon>
        <taxon>Viridiplantae</taxon>
        <taxon>Streptophyta</taxon>
        <taxon>Embryophyta</taxon>
        <taxon>Tracheophyta</taxon>
        <taxon>Spermatophyta</taxon>
        <taxon>Magnoliopsida</taxon>
        <taxon>eudicotyledons</taxon>
        <taxon>Gunneridae</taxon>
        <taxon>Pentapetalae</taxon>
        <taxon>rosids</taxon>
        <taxon>Vitales</taxon>
        <taxon>Vitaceae</taxon>
        <taxon>Viteae</taxon>
        <taxon>Vitis</taxon>
    </lineage>
</organism>
<dbReference type="SUPFAM" id="SSF52540">
    <property type="entry name" value="P-loop containing nucleoside triphosphate hydrolases"/>
    <property type="match status" value="1"/>
</dbReference>
<feature type="compositionally biased region" description="Acidic residues" evidence="10">
    <location>
        <begin position="1"/>
        <end position="10"/>
    </location>
</feature>
<comment type="similarity">
    <text evidence="2">Belongs to the ABC transporter superfamily. ABCG family. PDR (TC 3.A.1.205) subfamily.</text>
</comment>
<dbReference type="InterPro" id="IPR027417">
    <property type="entry name" value="P-loop_NTPase"/>
</dbReference>
<keyword evidence="6" id="KW-0547">Nucleotide-binding</keyword>
<evidence type="ECO:0000313" key="12">
    <source>
        <dbReference type="EMBL" id="RVW34140.1"/>
    </source>
</evidence>
<evidence type="ECO:0000313" key="13">
    <source>
        <dbReference type="Proteomes" id="UP000288805"/>
    </source>
</evidence>
<evidence type="ECO:0000256" key="10">
    <source>
        <dbReference type="SAM" id="MobiDB-lite"/>
    </source>
</evidence>
<evidence type="ECO:0000256" key="5">
    <source>
        <dbReference type="ARBA" id="ARBA00022737"/>
    </source>
</evidence>
<evidence type="ECO:0000256" key="6">
    <source>
        <dbReference type="ARBA" id="ARBA00022741"/>
    </source>
</evidence>
<comment type="subcellular location">
    <subcellularLocation>
        <location evidence="1">Membrane</location>
        <topology evidence="1">Multi-pass membrane protein</topology>
    </subcellularLocation>
</comment>
<protein>
    <submittedName>
        <fullName evidence="12">Pleiotropic drug resistance protein 2</fullName>
    </submittedName>
</protein>
<keyword evidence="9" id="KW-0472">Membrane</keyword>
<evidence type="ECO:0000256" key="8">
    <source>
        <dbReference type="ARBA" id="ARBA00022989"/>
    </source>
</evidence>
<evidence type="ECO:0000256" key="7">
    <source>
        <dbReference type="ARBA" id="ARBA00022840"/>
    </source>
</evidence>
<evidence type="ECO:0000256" key="1">
    <source>
        <dbReference type="ARBA" id="ARBA00004141"/>
    </source>
</evidence>
<dbReference type="FunFam" id="3.40.50.300:FF:000179">
    <property type="entry name" value="ABC transporter G family member 34"/>
    <property type="match status" value="1"/>
</dbReference>
<comment type="caution">
    <text evidence="12">The sequence shown here is derived from an EMBL/GenBank/DDBJ whole genome shotgun (WGS) entry which is preliminary data.</text>
</comment>
<name>A0A438DFB5_VITVI</name>
<keyword evidence="7" id="KW-0067">ATP-binding</keyword>
<accession>A0A438DFB5</accession>
<dbReference type="Pfam" id="PF00005">
    <property type="entry name" value="ABC_tran"/>
    <property type="match status" value="1"/>
</dbReference>
<evidence type="ECO:0000259" key="11">
    <source>
        <dbReference type="PROSITE" id="PS50893"/>
    </source>
</evidence>
<feature type="domain" description="ABC transporter" evidence="11">
    <location>
        <begin position="113"/>
        <end position="382"/>
    </location>
</feature>
<evidence type="ECO:0000256" key="9">
    <source>
        <dbReference type="ARBA" id="ARBA00023136"/>
    </source>
</evidence>
<dbReference type="Gene3D" id="3.40.50.300">
    <property type="entry name" value="P-loop containing nucleotide triphosphate hydrolases"/>
    <property type="match status" value="1"/>
</dbReference>
<dbReference type="PROSITE" id="PS50893">
    <property type="entry name" value="ABC_TRANSPORTER_2"/>
    <property type="match status" value="1"/>
</dbReference>
<dbReference type="InterPro" id="IPR003439">
    <property type="entry name" value="ABC_transporter-like_ATP-bd"/>
</dbReference>